<feature type="transmembrane region" description="Helical" evidence="1">
    <location>
        <begin position="210"/>
        <end position="231"/>
    </location>
</feature>
<gene>
    <name evidence="3" type="ORF">SP6_61_00170</name>
</gene>
<name>A0A0C9NLL7_SPHPI</name>
<feature type="transmembrane region" description="Helical" evidence="1">
    <location>
        <begin position="148"/>
        <end position="167"/>
    </location>
</feature>
<reference evidence="3 4" key="1">
    <citation type="submission" date="2014-08" db="EMBL/GenBank/DDBJ databases">
        <title>Whole genome shotgun sequence of Sphingomonas paucimobilis NBRC 13935.</title>
        <authorList>
            <person name="Hosoyama A."/>
            <person name="Hashimoto M."/>
            <person name="Hosoyama Y."/>
            <person name="Noguchi M."/>
            <person name="Uohara A."/>
            <person name="Ohji S."/>
            <person name="Katano-Makiyama Y."/>
            <person name="Ichikawa N."/>
            <person name="Kimura A."/>
            <person name="Yamazoe A."/>
            <person name="Fujita N."/>
        </authorList>
    </citation>
    <scope>NUCLEOTIDE SEQUENCE [LARGE SCALE GENOMIC DNA]</scope>
    <source>
        <strain evidence="3 4">NBRC 13935</strain>
    </source>
</reference>
<sequence length="239" mass="25459">MTGTVATDRVRRAARVSMRAMFVLVLVSAATVADAHDVAAVDKAFVQGVTGPAIGPFLYLGAKHMVTGYDHILFLVGVVFYLRRLRQVMLYVSLFTIGHSTTLLLGVLLNIGVDTHLIDAIIGLSVVYKGLDNVGAFRRLGVTIDPRAAVLVFGLFHGLGLATKLMAMSVSRDGLLINLVSFNIGVEIGQVIALVLIVALLNLWRDTPGFARGATVANLALVAAGLLLTGYQLTRYVAT</sequence>
<keyword evidence="2" id="KW-0732">Signal</keyword>
<evidence type="ECO:0000256" key="1">
    <source>
        <dbReference type="SAM" id="Phobius"/>
    </source>
</evidence>
<evidence type="ECO:0000313" key="4">
    <source>
        <dbReference type="Proteomes" id="UP000032025"/>
    </source>
</evidence>
<dbReference type="EMBL" id="BBJS01000061">
    <property type="protein sequence ID" value="GAN15568.1"/>
    <property type="molecule type" value="Genomic_DNA"/>
</dbReference>
<evidence type="ECO:0000313" key="3">
    <source>
        <dbReference type="EMBL" id="GAN15568.1"/>
    </source>
</evidence>
<evidence type="ECO:0000256" key="2">
    <source>
        <dbReference type="SAM" id="SignalP"/>
    </source>
</evidence>
<keyword evidence="1" id="KW-0472">Membrane</keyword>
<dbReference type="RefSeq" id="WP_007405531.1">
    <property type="nucleotide sequence ID" value="NZ_BBJS01000061.1"/>
</dbReference>
<dbReference type="GeneID" id="78527752"/>
<keyword evidence="1" id="KW-1133">Transmembrane helix</keyword>
<dbReference type="InterPro" id="IPR032809">
    <property type="entry name" value="Put_HupE_UreJ"/>
</dbReference>
<dbReference type="AlphaFoldDB" id="A0A0C9NLL7"/>
<proteinExistence type="predicted"/>
<feature type="transmembrane region" description="Helical" evidence="1">
    <location>
        <begin position="179"/>
        <end position="204"/>
    </location>
</feature>
<dbReference type="Proteomes" id="UP000032025">
    <property type="component" value="Unassembled WGS sequence"/>
</dbReference>
<dbReference type="Pfam" id="PF13795">
    <property type="entry name" value="HupE_UreJ_2"/>
    <property type="match status" value="1"/>
</dbReference>
<keyword evidence="1" id="KW-0812">Transmembrane</keyword>
<feature type="transmembrane region" description="Helical" evidence="1">
    <location>
        <begin position="64"/>
        <end position="82"/>
    </location>
</feature>
<accession>A0A0C9NLL7</accession>
<organism evidence="3 4">
    <name type="scientific">Sphingomonas paucimobilis NBRC 13935</name>
    <dbReference type="NCBI Taxonomy" id="1219050"/>
    <lineage>
        <taxon>Bacteria</taxon>
        <taxon>Pseudomonadati</taxon>
        <taxon>Pseudomonadota</taxon>
        <taxon>Alphaproteobacteria</taxon>
        <taxon>Sphingomonadales</taxon>
        <taxon>Sphingomonadaceae</taxon>
        <taxon>Sphingomonas</taxon>
    </lineage>
</organism>
<keyword evidence="4" id="KW-1185">Reference proteome</keyword>
<feature type="signal peptide" evidence="2">
    <location>
        <begin position="1"/>
        <end position="35"/>
    </location>
</feature>
<protein>
    <submittedName>
        <fullName evidence="3">DNA, contig: SP661</fullName>
    </submittedName>
</protein>
<feature type="chain" id="PRO_5002200245" evidence="2">
    <location>
        <begin position="36"/>
        <end position="239"/>
    </location>
</feature>
<comment type="caution">
    <text evidence="3">The sequence shown here is derived from an EMBL/GenBank/DDBJ whole genome shotgun (WGS) entry which is preliminary data.</text>
</comment>